<reference evidence="1 2" key="1">
    <citation type="submission" date="2019-11" db="EMBL/GenBank/DDBJ databases">
        <title>Whole genome sequence of Oryza granulata.</title>
        <authorList>
            <person name="Li W."/>
        </authorList>
    </citation>
    <scope>NUCLEOTIDE SEQUENCE [LARGE SCALE GENOMIC DNA]</scope>
    <source>
        <strain evidence="2">cv. Menghai</strain>
        <tissue evidence="1">Leaf</tissue>
    </source>
</reference>
<protein>
    <submittedName>
        <fullName evidence="1">Uncharacterized protein</fullName>
    </submittedName>
</protein>
<sequence>MEVAEFARPNRATPSAWEAAFLKKSNLTLSTVEFALPTSVVKSQEDFAEGPRGSRIYGVYSKAAFDGIKRGNGIVDLYLLPHLPLGDAKELHQDIAGGNARLRISNGPYLLTKFNAYRELSLVKEELQYFTGPKDILMDELRIRRGNIAAILSSGDDVPVTDQEEAAELIIRWETELDQARHGVIGARRRLVFATLLAAFWAASEDYYENDLAVREGDAIAMGQVYGTLQRLAPDLCQRIFGTCNELPHAEGRELQKRTVVALKQLVYEIGLEMEPHEFVGFSLETSRRDLVQQLGDITHLELRTNIMKSLQAVSVALTNLQSLDEELLQPHFSRPTLLGSKADFPTHQQPYWPNFSVLSEEELEEEVRRHAPPSF</sequence>
<gene>
    <name evidence="1" type="ORF">E2562_020545</name>
</gene>
<dbReference type="AlphaFoldDB" id="A0A6G1EB18"/>
<proteinExistence type="predicted"/>
<organism evidence="1 2">
    <name type="scientific">Oryza meyeriana var. granulata</name>
    <dbReference type="NCBI Taxonomy" id="110450"/>
    <lineage>
        <taxon>Eukaryota</taxon>
        <taxon>Viridiplantae</taxon>
        <taxon>Streptophyta</taxon>
        <taxon>Embryophyta</taxon>
        <taxon>Tracheophyta</taxon>
        <taxon>Spermatophyta</taxon>
        <taxon>Magnoliopsida</taxon>
        <taxon>Liliopsida</taxon>
        <taxon>Poales</taxon>
        <taxon>Poaceae</taxon>
        <taxon>BOP clade</taxon>
        <taxon>Oryzoideae</taxon>
        <taxon>Oryzeae</taxon>
        <taxon>Oryzinae</taxon>
        <taxon>Oryza</taxon>
        <taxon>Oryza meyeriana</taxon>
    </lineage>
</organism>
<keyword evidence="2" id="KW-1185">Reference proteome</keyword>
<name>A0A6G1EB18_9ORYZ</name>
<dbReference type="Proteomes" id="UP000479710">
    <property type="component" value="Unassembled WGS sequence"/>
</dbReference>
<evidence type="ECO:0000313" key="1">
    <source>
        <dbReference type="EMBL" id="KAF0921937.1"/>
    </source>
</evidence>
<accession>A0A6G1EB18</accession>
<evidence type="ECO:0000313" key="2">
    <source>
        <dbReference type="Proteomes" id="UP000479710"/>
    </source>
</evidence>
<comment type="caution">
    <text evidence="1">The sequence shown here is derived from an EMBL/GenBank/DDBJ whole genome shotgun (WGS) entry which is preliminary data.</text>
</comment>
<dbReference type="OrthoDB" id="659558at2759"/>
<dbReference type="EMBL" id="SPHZ02000004">
    <property type="protein sequence ID" value="KAF0921937.1"/>
    <property type="molecule type" value="Genomic_DNA"/>
</dbReference>